<dbReference type="PROSITE" id="PS51186">
    <property type="entry name" value="GNAT"/>
    <property type="match status" value="1"/>
</dbReference>
<dbReference type="Proteomes" id="UP000075320">
    <property type="component" value="Unassembled WGS sequence"/>
</dbReference>
<dbReference type="AlphaFoldDB" id="A0A150WN00"/>
<dbReference type="EMBL" id="LUKE01000001">
    <property type="protein sequence ID" value="KYG65687.1"/>
    <property type="molecule type" value="Genomic_DNA"/>
</dbReference>
<dbReference type="RefSeq" id="WP_061833231.1">
    <property type="nucleotide sequence ID" value="NZ_LUKE01000001.1"/>
</dbReference>
<organism evidence="4 5">
    <name type="scientific">Bdellovibrio bacteriovorus</name>
    <dbReference type="NCBI Taxonomy" id="959"/>
    <lineage>
        <taxon>Bacteria</taxon>
        <taxon>Pseudomonadati</taxon>
        <taxon>Bdellovibrionota</taxon>
        <taxon>Bdellovibrionia</taxon>
        <taxon>Bdellovibrionales</taxon>
        <taxon>Pseudobdellovibrionaceae</taxon>
        <taxon>Bdellovibrio</taxon>
    </lineage>
</organism>
<proteinExistence type="predicted"/>
<dbReference type="Pfam" id="PF13673">
    <property type="entry name" value="Acetyltransf_10"/>
    <property type="match status" value="1"/>
</dbReference>
<keyword evidence="5" id="KW-1185">Reference proteome</keyword>
<comment type="caution">
    <text evidence="4">The sequence shown here is derived from an EMBL/GenBank/DDBJ whole genome shotgun (WGS) entry which is preliminary data.</text>
</comment>
<evidence type="ECO:0000313" key="4">
    <source>
        <dbReference type="EMBL" id="KYG65687.1"/>
    </source>
</evidence>
<reference evidence="4 5" key="1">
    <citation type="submission" date="2016-03" db="EMBL/GenBank/DDBJ databases">
        <authorList>
            <person name="Ploux O."/>
        </authorList>
    </citation>
    <scope>NUCLEOTIDE SEQUENCE [LARGE SCALE GENOMIC DNA]</scope>
    <source>
        <strain evidence="4 5">R0</strain>
    </source>
</reference>
<dbReference type="PANTHER" id="PTHR43800:SF1">
    <property type="entry name" value="PEPTIDYL-LYSINE N-ACETYLTRANSFERASE YJAB"/>
    <property type="match status" value="1"/>
</dbReference>
<sequence length="145" mass="16532">MSILSIRHNTYEDADALYSIWHHSVNATHSFLTHGQIEEIGREVKDYVLHAHLLLAIDEEKNILGFMGMTGNKIDSLFISPTHFRKGAGAFLVSHAKSQFKELYVDVNEQNPQAIAFYKKMGFAVIDRSEKDDQGRPFPILKMKL</sequence>
<protein>
    <recommendedName>
        <fullName evidence="3">N-acetyltransferase domain-containing protein</fullName>
    </recommendedName>
</protein>
<dbReference type="GO" id="GO:0016747">
    <property type="term" value="F:acyltransferase activity, transferring groups other than amino-acyl groups"/>
    <property type="evidence" value="ECO:0007669"/>
    <property type="project" value="InterPro"/>
</dbReference>
<name>A0A150WN00_BDEBC</name>
<evidence type="ECO:0000256" key="1">
    <source>
        <dbReference type="ARBA" id="ARBA00022679"/>
    </source>
</evidence>
<dbReference type="OrthoDB" id="9797417at2"/>
<gene>
    <name evidence="4" type="ORF">AZI86_01020</name>
</gene>
<dbReference type="PANTHER" id="PTHR43800">
    <property type="entry name" value="PEPTIDYL-LYSINE N-ACETYLTRANSFERASE YJAB"/>
    <property type="match status" value="1"/>
</dbReference>
<dbReference type="NCBIfam" id="NF007807">
    <property type="entry name" value="PRK10514.1"/>
    <property type="match status" value="1"/>
</dbReference>
<evidence type="ECO:0000259" key="3">
    <source>
        <dbReference type="PROSITE" id="PS51186"/>
    </source>
</evidence>
<evidence type="ECO:0000256" key="2">
    <source>
        <dbReference type="ARBA" id="ARBA00023315"/>
    </source>
</evidence>
<dbReference type="InterPro" id="IPR016181">
    <property type="entry name" value="Acyl_CoA_acyltransferase"/>
</dbReference>
<dbReference type="SUPFAM" id="SSF55729">
    <property type="entry name" value="Acyl-CoA N-acyltransferases (Nat)"/>
    <property type="match status" value="1"/>
</dbReference>
<accession>A0A150WN00</accession>
<feature type="domain" description="N-acetyltransferase" evidence="3">
    <location>
        <begin position="4"/>
        <end position="145"/>
    </location>
</feature>
<evidence type="ECO:0000313" key="5">
    <source>
        <dbReference type="Proteomes" id="UP000075320"/>
    </source>
</evidence>
<dbReference type="InterPro" id="IPR000182">
    <property type="entry name" value="GNAT_dom"/>
</dbReference>
<keyword evidence="1" id="KW-0808">Transferase</keyword>
<dbReference type="Gene3D" id="3.40.630.30">
    <property type="match status" value="1"/>
</dbReference>
<keyword evidence="2" id="KW-0012">Acyltransferase</keyword>